<dbReference type="EMBL" id="JAGIOE010000001">
    <property type="protein sequence ID" value="MBP2376238.1"/>
    <property type="molecule type" value="Genomic_DNA"/>
</dbReference>
<reference evidence="1 2" key="1">
    <citation type="submission" date="2021-03" db="EMBL/GenBank/DDBJ databases">
        <title>Sequencing the genomes of 1000 actinobacteria strains.</title>
        <authorList>
            <person name="Klenk H.-P."/>
        </authorList>
    </citation>
    <scope>NUCLEOTIDE SEQUENCE [LARGE SCALE GENOMIC DNA]</scope>
    <source>
        <strain evidence="1 2">DSM 15454</strain>
    </source>
</reference>
<evidence type="ECO:0000313" key="2">
    <source>
        <dbReference type="Proteomes" id="UP000766570"/>
    </source>
</evidence>
<dbReference type="RefSeq" id="WP_209910958.1">
    <property type="nucleotide sequence ID" value="NZ_JAGIOE010000001.1"/>
</dbReference>
<evidence type="ECO:0008006" key="3">
    <source>
        <dbReference type="Google" id="ProtNLM"/>
    </source>
</evidence>
<keyword evidence="2" id="KW-1185">Reference proteome</keyword>
<protein>
    <recommendedName>
        <fullName evidence="3">DNA-binding protein</fullName>
    </recommendedName>
</protein>
<sequence length="198" mass="21970">MSYMAFDYEAGLDQALRRRGGPMSAQDFITVVEEVTNISAEPLTAGEVDFLMKHTDLTEADLSPHGRAKTHLRVLAERSRSRALLDEASLSTAEVAALLGRDPANIRRSRLEGDLYSPGVGVPGQSLRFPKWQFVDNTYVRGLRKIIPAFPDQFHPLSIERFMTEPNDELHSMSPVQWLVSGGDPDAVAKLADELGYE</sequence>
<proteinExistence type="predicted"/>
<accession>A0ABS4WJU7</accession>
<name>A0ABS4WJU7_9MICC</name>
<gene>
    <name evidence="1" type="ORF">JOF46_004150</name>
</gene>
<organism evidence="1 2">
    <name type="scientific">Paeniglutamicibacter psychrophenolicus</name>
    <dbReference type="NCBI Taxonomy" id="257454"/>
    <lineage>
        <taxon>Bacteria</taxon>
        <taxon>Bacillati</taxon>
        <taxon>Actinomycetota</taxon>
        <taxon>Actinomycetes</taxon>
        <taxon>Micrococcales</taxon>
        <taxon>Micrococcaceae</taxon>
        <taxon>Paeniglutamicibacter</taxon>
    </lineage>
</organism>
<evidence type="ECO:0000313" key="1">
    <source>
        <dbReference type="EMBL" id="MBP2376238.1"/>
    </source>
</evidence>
<dbReference type="Proteomes" id="UP000766570">
    <property type="component" value="Unassembled WGS sequence"/>
</dbReference>
<comment type="caution">
    <text evidence="1">The sequence shown here is derived from an EMBL/GenBank/DDBJ whole genome shotgun (WGS) entry which is preliminary data.</text>
</comment>